<gene>
    <name evidence="7" type="ORF">GHNINEIG_01835</name>
</gene>
<comment type="subcellular location">
    <subcellularLocation>
        <location evidence="1">Cell membrane</location>
        <topology evidence="1">Multi-pass membrane protein</topology>
    </subcellularLocation>
</comment>
<sequence length="302" mass="33943">MGNLLKLGLSVFIIGFILYKFDITAVWDTMLDASLGLLVAALLVQMLSQTIAAYRWSLIMEALKFKHPFSFYFRSYFKGSLFNQVLPTSIGGDAYRIAEVSAHGGLIKEAFYGVFIDRIVGLVGLLLLNLFANSFEFSLMPYEVFMAINLILIAALFGLFVLMAIHKFPIFKRYKITRLFYELSERFRFIYKTPKRISQQLGLSILIHLLSMVAIFGIGHSVGINEPLITYLVIVPPAILLTILPISFAGWGVREGALIALFMMIGIDEKLVLAMSLLYGIILILSALPGLLFYLTSQHKYL</sequence>
<organism evidence="7 8">
    <name type="scientific">Hydrogenovibrio crunogenus</name>
    <dbReference type="NCBI Taxonomy" id="39765"/>
    <lineage>
        <taxon>Bacteria</taxon>
        <taxon>Pseudomonadati</taxon>
        <taxon>Pseudomonadota</taxon>
        <taxon>Gammaproteobacteria</taxon>
        <taxon>Thiotrichales</taxon>
        <taxon>Piscirickettsiaceae</taxon>
        <taxon>Hydrogenovibrio</taxon>
    </lineage>
</organism>
<evidence type="ECO:0000256" key="5">
    <source>
        <dbReference type="ARBA" id="ARBA00023136"/>
    </source>
</evidence>
<keyword evidence="2" id="KW-1003">Cell membrane</keyword>
<dbReference type="Proteomes" id="UP000296201">
    <property type="component" value="Chromosome"/>
</dbReference>
<evidence type="ECO:0000256" key="2">
    <source>
        <dbReference type="ARBA" id="ARBA00022475"/>
    </source>
</evidence>
<dbReference type="NCBIfam" id="TIGR00374">
    <property type="entry name" value="flippase-like domain"/>
    <property type="match status" value="1"/>
</dbReference>
<keyword evidence="8" id="KW-1185">Reference proteome</keyword>
<dbReference type="RefSeq" id="WP_135796368.1">
    <property type="nucleotide sequence ID" value="NZ_CP032096.1"/>
</dbReference>
<evidence type="ECO:0000256" key="6">
    <source>
        <dbReference type="SAM" id="Phobius"/>
    </source>
</evidence>
<proteinExistence type="predicted"/>
<dbReference type="AlphaFoldDB" id="A0A4P7P0Z0"/>
<dbReference type="PANTHER" id="PTHR40277:SF1">
    <property type="entry name" value="BLL5419 PROTEIN"/>
    <property type="match status" value="1"/>
</dbReference>
<name>A0A4P7P0Z0_9GAMM</name>
<protein>
    <submittedName>
        <fullName evidence="7">TIGR00374 family protein</fullName>
    </submittedName>
</protein>
<reference evidence="7 8" key="1">
    <citation type="submission" date="2018-08" db="EMBL/GenBank/DDBJ databases">
        <title>Horizontal acquisition of hydrogen conversion ability and other habitat adaptations in Hydrogenovibrio crunogenus strains.</title>
        <authorList>
            <person name="Gonnella G."/>
            <person name="Adam N."/>
            <person name="Perner M."/>
        </authorList>
    </citation>
    <scope>NUCLEOTIDE SEQUENCE [LARGE SCALE GENOMIC DNA]</scope>
    <source>
        <strain evidence="7 8">SP-41</strain>
    </source>
</reference>
<feature type="transmembrane region" description="Helical" evidence="6">
    <location>
        <begin position="228"/>
        <end position="251"/>
    </location>
</feature>
<keyword evidence="3 6" id="KW-0812">Transmembrane</keyword>
<feature type="transmembrane region" description="Helical" evidence="6">
    <location>
        <begin position="7"/>
        <end position="27"/>
    </location>
</feature>
<keyword evidence="4 6" id="KW-1133">Transmembrane helix</keyword>
<dbReference type="OrthoDB" id="9126302at2"/>
<dbReference type="PANTHER" id="PTHR40277">
    <property type="entry name" value="BLL5419 PROTEIN"/>
    <property type="match status" value="1"/>
</dbReference>
<evidence type="ECO:0000256" key="4">
    <source>
        <dbReference type="ARBA" id="ARBA00022989"/>
    </source>
</evidence>
<dbReference type="GO" id="GO:0005886">
    <property type="term" value="C:plasma membrane"/>
    <property type="evidence" value="ECO:0007669"/>
    <property type="project" value="UniProtKB-SubCell"/>
</dbReference>
<feature type="transmembrane region" description="Helical" evidence="6">
    <location>
        <begin position="144"/>
        <end position="165"/>
    </location>
</feature>
<evidence type="ECO:0000256" key="1">
    <source>
        <dbReference type="ARBA" id="ARBA00004651"/>
    </source>
</evidence>
<dbReference type="Pfam" id="PF03706">
    <property type="entry name" value="LPG_synthase_TM"/>
    <property type="match status" value="1"/>
</dbReference>
<feature type="transmembrane region" description="Helical" evidence="6">
    <location>
        <begin position="110"/>
        <end position="132"/>
    </location>
</feature>
<feature type="transmembrane region" description="Helical" evidence="6">
    <location>
        <begin position="33"/>
        <end position="56"/>
    </location>
</feature>
<feature type="transmembrane region" description="Helical" evidence="6">
    <location>
        <begin position="271"/>
        <end position="295"/>
    </location>
</feature>
<evidence type="ECO:0000256" key="3">
    <source>
        <dbReference type="ARBA" id="ARBA00022692"/>
    </source>
</evidence>
<evidence type="ECO:0000313" key="8">
    <source>
        <dbReference type="Proteomes" id="UP000296201"/>
    </source>
</evidence>
<dbReference type="InterPro" id="IPR022791">
    <property type="entry name" value="L-PG_synthase/AglD"/>
</dbReference>
<feature type="transmembrane region" description="Helical" evidence="6">
    <location>
        <begin position="201"/>
        <end position="222"/>
    </location>
</feature>
<keyword evidence="5 6" id="KW-0472">Membrane</keyword>
<dbReference type="EMBL" id="CP032096">
    <property type="protein sequence ID" value="QBZ83773.1"/>
    <property type="molecule type" value="Genomic_DNA"/>
</dbReference>
<accession>A0A4P7P0Z0</accession>
<evidence type="ECO:0000313" key="7">
    <source>
        <dbReference type="EMBL" id="QBZ83773.1"/>
    </source>
</evidence>